<protein>
    <submittedName>
        <fullName evidence="2">Malto-oligosyltrehalose synthase</fullName>
    </submittedName>
</protein>
<reference evidence="2 3" key="1">
    <citation type="submission" date="2019-06" db="EMBL/GenBank/DDBJ databases">
        <title>Genome analyses of bacteria isolated from kimchi.</title>
        <authorList>
            <person name="Lee S."/>
            <person name="Ahn S."/>
            <person name="Roh S."/>
        </authorList>
    </citation>
    <scope>NUCLEOTIDE SEQUENCE [LARGE SCALE GENOMIC DNA]</scope>
    <source>
        <strain evidence="2 3">CBA4606</strain>
    </source>
</reference>
<dbReference type="InterPro" id="IPR012767">
    <property type="entry name" value="Trehalose_TreY"/>
</dbReference>
<sequence length="900" mass="101043">MSEILATLRLQFHRDFTLNDACRWVDYYAALGISHLYASPLLASRSGSAHGYDGIDPTRIDPELGGEEALERLVKALRERGMGLILDIVPNHLAVGGSENPWWQEVLAHGPKSPYADFFDIDWHSQDPTLTGKVLLPFLGAPYEEVLHSGELVLRQDEGAWHVQYHEHQFPIDPESLDTPTDPAAFDTTRPEGARRLHELLERQHYRLAFWRTASDEINWRRFFDITELAGVRVELDKVFIKTHEEIFELVAKGWVDGLRIDHVDGLADPKGYCRRLREELDALEERRPQGVPRQVPIYLEKILAGDESLHEDWGVAGTTGYEFMNQVSALMHDPEGEAPLKALWKEVTGRSGDFLAEVRQARGEMLEINLNSEFHGCARALSRLAKYRLETRDITLGAIERALHALVVHFPVYRTYADERGRPLQDAPFFERALQGAWGDVNPPDREVLKRLDDWLGGEAPEGCDDLGERELRLEAIQRFQQLTSPAAAKAVEDTAGYRSAVLISRNDVGGDPEHFAHSPQTFHAACRARASSFPHTMLTTATHDHKRGEDVRARLAALSEQPWLFAEQVRQWRRMAAPLREELASGLAPSSSDELMLYQILLGAWDPALDIEDAAARQTFLERLAQWQEKALREAKLRTHWLWPDSQYETACRNFLFGLLEDPALRSDLREAARALDLPGALNGLVQVTLRLTTPGVPDLYQGTEYWDHSLVDPDNRRPVDYASRQAALKERESPDAALAHWRDGRVKQALIAELLALRQRFPGLFLAGDYIPLEPQGTQARHLLAFLRVTTTATLLVVVPRQTTGLLEDEASGAAAPGDASSGAAALTWMPAARWENTRLSLPGSLGQEWRNALTGEKANFAREGPAVGELLRAFPVGVFVQEAQQDDIAITDDREV</sequence>
<dbReference type="KEGG" id="paur:FGL86_11765"/>
<accession>A0A5B8SXW5</accession>
<dbReference type="AlphaFoldDB" id="A0A5B8SXW5"/>
<dbReference type="InterPro" id="IPR006047">
    <property type="entry name" value="GH13_cat_dom"/>
</dbReference>
<dbReference type="NCBIfam" id="TIGR02401">
    <property type="entry name" value="trehalose_TreY"/>
    <property type="match status" value="1"/>
</dbReference>
<dbReference type="GO" id="GO:0030980">
    <property type="term" value="P:alpha-glucan catabolic process"/>
    <property type="evidence" value="ECO:0007669"/>
    <property type="project" value="TreeGrafter"/>
</dbReference>
<dbReference type="GO" id="GO:0005992">
    <property type="term" value="P:trehalose biosynthetic process"/>
    <property type="evidence" value="ECO:0007669"/>
    <property type="project" value="TreeGrafter"/>
</dbReference>
<dbReference type="SMART" id="SM00642">
    <property type="entry name" value="Aamy"/>
    <property type="match status" value="1"/>
</dbReference>
<proteinExistence type="predicted"/>
<dbReference type="CDD" id="cd11336">
    <property type="entry name" value="AmyAc_MTSase"/>
    <property type="match status" value="1"/>
</dbReference>
<name>A0A5B8SXW5_9GAMM</name>
<evidence type="ECO:0000313" key="3">
    <source>
        <dbReference type="Proteomes" id="UP000321272"/>
    </source>
</evidence>
<dbReference type="Proteomes" id="UP000321272">
    <property type="component" value="Chromosome"/>
</dbReference>
<organism evidence="2 3">
    <name type="scientific">Pistricoccus aurantiacus</name>
    <dbReference type="NCBI Taxonomy" id="1883414"/>
    <lineage>
        <taxon>Bacteria</taxon>
        <taxon>Pseudomonadati</taxon>
        <taxon>Pseudomonadota</taxon>
        <taxon>Gammaproteobacteria</taxon>
        <taxon>Oceanospirillales</taxon>
        <taxon>Halomonadaceae</taxon>
        <taxon>Pistricoccus</taxon>
    </lineage>
</organism>
<dbReference type="Gene3D" id="3.20.20.80">
    <property type="entry name" value="Glycosidases"/>
    <property type="match status" value="1"/>
</dbReference>
<dbReference type="Gene3D" id="1.10.150.200">
    <property type="entry name" value="Maltooligosyl trehalose synthase, domain 3"/>
    <property type="match status" value="1"/>
</dbReference>
<dbReference type="RefSeq" id="WP_147184726.1">
    <property type="nucleotide sequence ID" value="NZ_CP042382.1"/>
</dbReference>
<dbReference type="PANTHER" id="PTHR10357">
    <property type="entry name" value="ALPHA-AMYLASE FAMILY MEMBER"/>
    <property type="match status" value="1"/>
</dbReference>
<dbReference type="InterPro" id="IPR013797">
    <property type="entry name" value="Maltooligo_trehalose_synth_4"/>
</dbReference>
<gene>
    <name evidence="2" type="primary">treY</name>
    <name evidence="2" type="ORF">FGL86_11765</name>
</gene>
<evidence type="ECO:0000259" key="1">
    <source>
        <dbReference type="SMART" id="SM00642"/>
    </source>
</evidence>
<dbReference type="OrthoDB" id="9805159at2"/>
<dbReference type="InterPro" id="IPR017853">
    <property type="entry name" value="GH"/>
</dbReference>
<keyword evidence="3" id="KW-1185">Reference proteome</keyword>
<evidence type="ECO:0000313" key="2">
    <source>
        <dbReference type="EMBL" id="QEA39678.1"/>
    </source>
</evidence>
<dbReference type="Gene3D" id="3.30.1590.10">
    <property type="entry name" value="Maltooligosyl trehalose synthase, domain 2"/>
    <property type="match status" value="1"/>
</dbReference>
<dbReference type="PANTHER" id="PTHR10357:SF216">
    <property type="entry name" value="MALTOOLIGOSYL TREHALOSE SYNTHASE-RELATED"/>
    <property type="match status" value="1"/>
</dbReference>
<dbReference type="Gene3D" id="1.10.10.470">
    <property type="entry name" value="Maltooligosyl trehalose synthase, domain 4"/>
    <property type="match status" value="1"/>
</dbReference>
<dbReference type="GO" id="GO:0047470">
    <property type="term" value="F:(1,4)-alpha-D-glucan 1-alpha-D-glucosylmutase activity"/>
    <property type="evidence" value="ECO:0007669"/>
    <property type="project" value="TreeGrafter"/>
</dbReference>
<dbReference type="SUPFAM" id="SSF51445">
    <property type="entry name" value="(Trans)glycosidases"/>
    <property type="match status" value="1"/>
</dbReference>
<dbReference type="EMBL" id="CP042382">
    <property type="protein sequence ID" value="QEA39678.1"/>
    <property type="molecule type" value="Genomic_DNA"/>
</dbReference>
<feature type="domain" description="Glycosyl hydrolase family 13 catalytic" evidence="1">
    <location>
        <begin position="16"/>
        <end position="457"/>
    </location>
</feature>
<dbReference type="Pfam" id="PF00128">
    <property type="entry name" value="Alpha-amylase"/>
    <property type="match status" value="1"/>
</dbReference>